<sequence length="89" mass="9529">MTTPSFSTTLPLTSPASGTVLLPRPSESAPTASTPHFGLLNNNYSLKVGNVSFQIKNDAQSKPSNTLEHSNYNKPPQQPPMGSSDLEEE</sequence>
<feature type="region of interest" description="Disordered" evidence="1">
    <location>
        <begin position="1"/>
        <end position="35"/>
    </location>
</feature>
<evidence type="ECO:0000313" key="2">
    <source>
        <dbReference type="EMBL" id="CAL1371698.1"/>
    </source>
</evidence>
<dbReference type="EMBL" id="OZ034815">
    <property type="protein sequence ID" value="CAL1371698.1"/>
    <property type="molecule type" value="Genomic_DNA"/>
</dbReference>
<dbReference type="AlphaFoldDB" id="A0AAV2DEW0"/>
<accession>A0AAV2DEW0</accession>
<proteinExistence type="predicted"/>
<reference evidence="2 3" key="1">
    <citation type="submission" date="2024-04" db="EMBL/GenBank/DDBJ databases">
        <authorList>
            <person name="Fracassetti M."/>
        </authorList>
    </citation>
    <scope>NUCLEOTIDE SEQUENCE [LARGE SCALE GENOMIC DNA]</scope>
</reference>
<feature type="region of interest" description="Disordered" evidence="1">
    <location>
        <begin position="57"/>
        <end position="89"/>
    </location>
</feature>
<dbReference type="Proteomes" id="UP001497516">
    <property type="component" value="Chromosome 2"/>
</dbReference>
<feature type="compositionally biased region" description="Low complexity" evidence="1">
    <location>
        <begin position="1"/>
        <end position="15"/>
    </location>
</feature>
<gene>
    <name evidence="2" type="ORF">LTRI10_LOCUS13749</name>
</gene>
<evidence type="ECO:0000313" key="3">
    <source>
        <dbReference type="Proteomes" id="UP001497516"/>
    </source>
</evidence>
<feature type="compositionally biased region" description="Polar residues" evidence="1">
    <location>
        <begin position="57"/>
        <end position="75"/>
    </location>
</feature>
<protein>
    <submittedName>
        <fullName evidence="2">Uncharacterized protein</fullName>
    </submittedName>
</protein>
<organism evidence="2 3">
    <name type="scientific">Linum trigynum</name>
    <dbReference type="NCBI Taxonomy" id="586398"/>
    <lineage>
        <taxon>Eukaryota</taxon>
        <taxon>Viridiplantae</taxon>
        <taxon>Streptophyta</taxon>
        <taxon>Embryophyta</taxon>
        <taxon>Tracheophyta</taxon>
        <taxon>Spermatophyta</taxon>
        <taxon>Magnoliopsida</taxon>
        <taxon>eudicotyledons</taxon>
        <taxon>Gunneridae</taxon>
        <taxon>Pentapetalae</taxon>
        <taxon>rosids</taxon>
        <taxon>fabids</taxon>
        <taxon>Malpighiales</taxon>
        <taxon>Linaceae</taxon>
        <taxon>Linum</taxon>
    </lineage>
</organism>
<name>A0AAV2DEW0_9ROSI</name>
<keyword evidence="3" id="KW-1185">Reference proteome</keyword>
<evidence type="ECO:0000256" key="1">
    <source>
        <dbReference type="SAM" id="MobiDB-lite"/>
    </source>
</evidence>